<protein>
    <submittedName>
        <fullName evidence="5">Transcriptional regulator, HxlR family</fullName>
    </submittedName>
</protein>
<dbReference type="InterPro" id="IPR002577">
    <property type="entry name" value="HTH_HxlR"/>
</dbReference>
<evidence type="ECO:0000256" key="1">
    <source>
        <dbReference type="ARBA" id="ARBA00023015"/>
    </source>
</evidence>
<dbReference type="Gene3D" id="1.10.10.10">
    <property type="entry name" value="Winged helix-like DNA-binding domain superfamily/Winged helix DNA-binding domain"/>
    <property type="match status" value="1"/>
</dbReference>
<name>A0A3B1D192_9ZZZZ</name>
<dbReference type="AlphaFoldDB" id="A0A3B1D192"/>
<evidence type="ECO:0000256" key="2">
    <source>
        <dbReference type="ARBA" id="ARBA00023125"/>
    </source>
</evidence>
<gene>
    <name evidence="5" type="ORF">MNBD_NITROSPIRAE01-2082</name>
</gene>
<sequence>MLSRRHIPVFQLHKCALTLKKSRLMETLRMKKEQESNQKKSTQGCPVREVLDRLGDKWSVLIVHTLGNETQRFMALKRSIPDISQRMLTLTLRHLQRDGLLTRVVYPLVPPKVEYALTDLGKSFSEVSFKLVDWANQNRPEIDTARLEYDRQD</sequence>
<dbReference type="PROSITE" id="PS51118">
    <property type="entry name" value="HTH_HXLR"/>
    <property type="match status" value="1"/>
</dbReference>
<keyword evidence="1" id="KW-0805">Transcription regulation</keyword>
<feature type="domain" description="HTH hxlR-type" evidence="4">
    <location>
        <begin position="45"/>
        <end position="143"/>
    </location>
</feature>
<evidence type="ECO:0000259" key="4">
    <source>
        <dbReference type="PROSITE" id="PS51118"/>
    </source>
</evidence>
<keyword evidence="2" id="KW-0238">DNA-binding</keyword>
<dbReference type="Pfam" id="PF01638">
    <property type="entry name" value="HxlR"/>
    <property type="match status" value="1"/>
</dbReference>
<reference evidence="5" key="1">
    <citation type="submission" date="2018-06" db="EMBL/GenBank/DDBJ databases">
        <authorList>
            <person name="Zhirakovskaya E."/>
        </authorList>
    </citation>
    <scope>NUCLEOTIDE SEQUENCE</scope>
</reference>
<organism evidence="5">
    <name type="scientific">hydrothermal vent metagenome</name>
    <dbReference type="NCBI Taxonomy" id="652676"/>
    <lineage>
        <taxon>unclassified sequences</taxon>
        <taxon>metagenomes</taxon>
        <taxon>ecological metagenomes</taxon>
    </lineage>
</organism>
<evidence type="ECO:0000256" key="3">
    <source>
        <dbReference type="ARBA" id="ARBA00023163"/>
    </source>
</evidence>
<dbReference type="PANTHER" id="PTHR33204:SF39">
    <property type="entry name" value="TRANSCRIPTIONAL REGULATORY PROTEIN"/>
    <property type="match status" value="1"/>
</dbReference>
<dbReference type="EMBL" id="UOGF01000058">
    <property type="protein sequence ID" value="VAX29974.1"/>
    <property type="molecule type" value="Genomic_DNA"/>
</dbReference>
<dbReference type="PANTHER" id="PTHR33204">
    <property type="entry name" value="TRANSCRIPTIONAL REGULATOR, MARR FAMILY"/>
    <property type="match status" value="1"/>
</dbReference>
<dbReference type="GO" id="GO:0003677">
    <property type="term" value="F:DNA binding"/>
    <property type="evidence" value="ECO:0007669"/>
    <property type="project" value="UniProtKB-KW"/>
</dbReference>
<dbReference type="SUPFAM" id="SSF46785">
    <property type="entry name" value="Winged helix' DNA-binding domain"/>
    <property type="match status" value="1"/>
</dbReference>
<dbReference type="InterPro" id="IPR036390">
    <property type="entry name" value="WH_DNA-bd_sf"/>
</dbReference>
<dbReference type="InterPro" id="IPR036388">
    <property type="entry name" value="WH-like_DNA-bd_sf"/>
</dbReference>
<accession>A0A3B1D192</accession>
<evidence type="ECO:0000313" key="5">
    <source>
        <dbReference type="EMBL" id="VAX29974.1"/>
    </source>
</evidence>
<keyword evidence="3" id="KW-0804">Transcription</keyword>
<proteinExistence type="predicted"/>